<evidence type="ECO:0000256" key="4">
    <source>
        <dbReference type="ARBA" id="ARBA00023242"/>
    </source>
</evidence>
<sequence length="321" mass="35503">MDVAQDLAEYAAKHANNVLERDVPIEVDAGLLAAFDNTPVDEAAYADLNPHLLSLTLTSTASLLASLFTLPRAHAQSSTSTGTGPTATLPPPKTLLPREKALPKPKQPTKWERFAKEKGISHRTKDKKEWDEERGEWVSRWGMGGKNREGEEQWLHEVKNRDDADLDPASTLRAARKARVTKNLKQQSANTNRAINANASTDPAIEKARADKVSSRTKRKSEIDRTLLITGTATASMGRFDKKLEGEPKVKGVKRKFEANELPSGGGGAKEERERQMGVLKRVERGEGKKVRKGGEGREGDVNARKAVRYEGKQQRARQKK</sequence>
<comment type="similarity">
    <text evidence="2 5">Belongs to the RRS1 family.</text>
</comment>
<organism evidence="7 8">
    <name type="scientific">Dioszegia hungarica</name>
    <dbReference type="NCBI Taxonomy" id="4972"/>
    <lineage>
        <taxon>Eukaryota</taxon>
        <taxon>Fungi</taxon>
        <taxon>Dikarya</taxon>
        <taxon>Basidiomycota</taxon>
        <taxon>Agaricomycotina</taxon>
        <taxon>Tremellomycetes</taxon>
        <taxon>Tremellales</taxon>
        <taxon>Bulleribasidiaceae</taxon>
        <taxon>Dioszegia</taxon>
    </lineage>
</organism>
<reference evidence="7" key="1">
    <citation type="journal article" date="2022" name="G3 (Bethesda)">
        <title>High quality genome of the basidiomycete yeast Dioszegia hungarica PDD-24b-2 isolated from cloud water.</title>
        <authorList>
            <person name="Jarrige D."/>
            <person name="Haridas S."/>
            <person name="Bleykasten-Grosshans C."/>
            <person name="Joly M."/>
            <person name="Nadalig T."/>
            <person name="Sancelme M."/>
            <person name="Vuilleumier S."/>
            <person name="Grigoriev I.V."/>
            <person name="Amato P."/>
            <person name="Bringel F."/>
        </authorList>
    </citation>
    <scope>NUCLEOTIDE SEQUENCE</scope>
    <source>
        <strain evidence="7">PDD-24b-2</strain>
    </source>
</reference>
<feature type="compositionally biased region" description="Low complexity" evidence="6">
    <location>
        <begin position="77"/>
        <end position="87"/>
    </location>
</feature>
<keyword evidence="4 5" id="KW-0539">Nucleus</keyword>
<evidence type="ECO:0000313" key="7">
    <source>
        <dbReference type="EMBL" id="KAI9633309.1"/>
    </source>
</evidence>
<evidence type="ECO:0000256" key="6">
    <source>
        <dbReference type="SAM" id="MobiDB-lite"/>
    </source>
</evidence>
<keyword evidence="8" id="KW-1185">Reference proteome</keyword>
<evidence type="ECO:0000256" key="2">
    <source>
        <dbReference type="ARBA" id="ARBA00010077"/>
    </source>
</evidence>
<proteinExistence type="inferred from homology"/>
<comment type="function">
    <text evidence="5">Involved in ribosomal large subunit assembly.</text>
</comment>
<dbReference type="GO" id="GO:0042254">
    <property type="term" value="P:ribosome biogenesis"/>
    <property type="evidence" value="ECO:0007669"/>
    <property type="project" value="UniProtKB-KW"/>
</dbReference>
<evidence type="ECO:0000256" key="5">
    <source>
        <dbReference type="RuleBase" id="RU364132"/>
    </source>
</evidence>
<evidence type="ECO:0000256" key="3">
    <source>
        <dbReference type="ARBA" id="ARBA00022517"/>
    </source>
</evidence>
<accession>A0AA38H6S5</accession>
<keyword evidence="3 5" id="KW-0690">Ribosome biogenesis</keyword>
<dbReference type="AlphaFoldDB" id="A0AA38H6S5"/>
<evidence type="ECO:0000313" key="8">
    <source>
        <dbReference type="Proteomes" id="UP001164286"/>
    </source>
</evidence>
<gene>
    <name evidence="7" type="ORF">MKK02DRAFT_29165</name>
</gene>
<dbReference type="GeneID" id="77726937"/>
<feature type="region of interest" description="Disordered" evidence="6">
    <location>
        <begin position="75"/>
        <end position="108"/>
    </location>
</feature>
<comment type="caution">
    <text evidence="7">The sequence shown here is derived from an EMBL/GenBank/DDBJ whole genome shotgun (WGS) entry which is preliminary data.</text>
</comment>
<dbReference type="GO" id="GO:0005634">
    <property type="term" value="C:nucleus"/>
    <property type="evidence" value="ECO:0007669"/>
    <property type="project" value="UniProtKB-SubCell"/>
</dbReference>
<dbReference type="InterPro" id="IPR007023">
    <property type="entry name" value="Ribosom_reg"/>
</dbReference>
<dbReference type="RefSeq" id="XP_052943086.1">
    <property type="nucleotide sequence ID" value="XM_053087732.1"/>
</dbReference>
<feature type="compositionally biased region" description="Basic and acidic residues" evidence="6">
    <location>
        <begin position="269"/>
        <end position="314"/>
    </location>
</feature>
<evidence type="ECO:0000256" key="1">
    <source>
        <dbReference type="ARBA" id="ARBA00004123"/>
    </source>
</evidence>
<protein>
    <recommendedName>
        <fullName evidence="5">Ribosome biogenesis regulatory protein</fullName>
    </recommendedName>
</protein>
<dbReference type="Proteomes" id="UP001164286">
    <property type="component" value="Unassembled WGS sequence"/>
</dbReference>
<dbReference type="EMBL" id="JAKWFO010000011">
    <property type="protein sequence ID" value="KAI9633309.1"/>
    <property type="molecule type" value="Genomic_DNA"/>
</dbReference>
<feature type="region of interest" description="Disordered" evidence="6">
    <location>
        <begin position="255"/>
        <end position="321"/>
    </location>
</feature>
<name>A0AA38H6S5_9TREE</name>
<comment type="subcellular location">
    <subcellularLocation>
        <location evidence="1 5">Nucleus</location>
    </subcellularLocation>
</comment>
<dbReference type="Pfam" id="PF04939">
    <property type="entry name" value="RRS1"/>
    <property type="match status" value="1"/>
</dbReference>